<dbReference type="GO" id="GO:0030416">
    <property type="term" value="P:methylamine metabolic process"/>
    <property type="evidence" value="ECO:0007669"/>
    <property type="project" value="InterPro"/>
</dbReference>
<keyword evidence="8" id="KW-1185">Reference proteome</keyword>
<dbReference type="AlphaFoldDB" id="A0A1V9G110"/>
<gene>
    <name evidence="7" type="ORF">A3860_22175</name>
</gene>
<dbReference type="Pfam" id="PF07291">
    <property type="entry name" value="MauE"/>
    <property type="match status" value="1"/>
</dbReference>
<proteinExistence type="predicted"/>
<feature type="transmembrane region" description="Helical" evidence="5">
    <location>
        <begin position="51"/>
        <end position="69"/>
    </location>
</feature>
<evidence type="ECO:0000256" key="2">
    <source>
        <dbReference type="ARBA" id="ARBA00022692"/>
    </source>
</evidence>
<evidence type="ECO:0000259" key="6">
    <source>
        <dbReference type="Pfam" id="PF07291"/>
    </source>
</evidence>
<comment type="subcellular location">
    <subcellularLocation>
        <location evidence="1">Membrane</location>
        <topology evidence="1">Multi-pass membrane protein</topology>
    </subcellularLocation>
</comment>
<protein>
    <recommendedName>
        <fullName evidence="6">Methylamine utilisation protein MauE domain-containing protein</fullName>
    </recommendedName>
</protein>
<feature type="transmembrane region" description="Helical" evidence="5">
    <location>
        <begin position="81"/>
        <end position="102"/>
    </location>
</feature>
<keyword evidence="3 5" id="KW-1133">Transmembrane helix</keyword>
<evidence type="ECO:0000256" key="5">
    <source>
        <dbReference type="SAM" id="Phobius"/>
    </source>
</evidence>
<dbReference type="GO" id="GO:0016020">
    <property type="term" value="C:membrane"/>
    <property type="evidence" value="ECO:0007669"/>
    <property type="project" value="UniProtKB-SubCell"/>
</dbReference>
<evidence type="ECO:0000256" key="3">
    <source>
        <dbReference type="ARBA" id="ARBA00022989"/>
    </source>
</evidence>
<dbReference type="InterPro" id="IPR009908">
    <property type="entry name" value="Methylamine_util_MauE"/>
</dbReference>
<evidence type="ECO:0000256" key="4">
    <source>
        <dbReference type="ARBA" id="ARBA00023136"/>
    </source>
</evidence>
<feature type="domain" description="Methylamine utilisation protein MauE" evidence="6">
    <location>
        <begin position="7"/>
        <end position="133"/>
    </location>
</feature>
<sequence>MSWLRKNTVIEIICSLLILLFIYAALSKVSDYDRFTVQLSKSPYVTAYANLIAWAIPAIEILISFLLVIKKTRLIALYASFFLMSLFTVYLITMLNFSYYIPCSCGGVLENLSWHQHVVFNVFFVAISAAGVLMQHKNIYA</sequence>
<reference evidence="7 8" key="1">
    <citation type="submission" date="2016-03" db="EMBL/GenBank/DDBJ databases">
        <title>Niastella vici sp. nov., isolated from farmland soil.</title>
        <authorList>
            <person name="Chen L."/>
            <person name="Wang D."/>
            <person name="Yang S."/>
            <person name="Wang G."/>
        </authorList>
    </citation>
    <scope>NUCLEOTIDE SEQUENCE [LARGE SCALE GENOMIC DNA]</scope>
    <source>
        <strain evidence="7 8">DJ57</strain>
    </source>
</reference>
<name>A0A1V9G110_9BACT</name>
<organism evidence="7 8">
    <name type="scientific">Niastella vici</name>
    <dbReference type="NCBI Taxonomy" id="1703345"/>
    <lineage>
        <taxon>Bacteria</taxon>
        <taxon>Pseudomonadati</taxon>
        <taxon>Bacteroidota</taxon>
        <taxon>Chitinophagia</taxon>
        <taxon>Chitinophagales</taxon>
        <taxon>Chitinophagaceae</taxon>
        <taxon>Niastella</taxon>
    </lineage>
</organism>
<keyword evidence="4 5" id="KW-0472">Membrane</keyword>
<comment type="caution">
    <text evidence="7">The sequence shown here is derived from an EMBL/GenBank/DDBJ whole genome shotgun (WGS) entry which is preliminary data.</text>
</comment>
<evidence type="ECO:0000256" key="1">
    <source>
        <dbReference type="ARBA" id="ARBA00004141"/>
    </source>
</evidence>
<evidence type="ECO:0000313" key="8">
    <source>
        <dbReference type="Proteomes" id="UP000192796"/>
    </source>
</evidence>
<dbReference type="EMBL" id="LVYD01000043">
    <property type="protein sequence ID" value="OQP64198.1"/>
    <property type="molecule type" value="Genomic_DNA"/>
</dbReference>
<evidence type="ECO:0000313" key="7">
    <source>
        <dbReference type="EMBL" id="OQP64198.1"/>
    </source>
</evidence>
<accession>A0A1V9G110</accession>
<keyword evidence="2 5" id="KW-0812">Transmembrane</keyword>
<feature type="transmembrane region" description="Helical" evidence="5">
    <location>
        <begin position="114"/>
        <end position="134"/>
    </location>
</feature>
<dbReference type="Proteomes" id="UP000192796">
    <property type="component" value="Unassembled WGS sequence"/>
</dbReference>
<dbReference type="STRING" id="1703345.A3860_22175"/>